<keyword evidence="3" id="KW-1185">Reference proteome</keyword>
<sequence length="93" mass="10343">MWHSKRPECEGGAVGGDDKAEREPLWTNVMSTSQPLNVACSAGTSSKDLVDLEALVLNWAKQIFEVTKTKAEARISKKYLQILNEKHIVQNVC</sequence>
<accession>A0A183UPK6</accession>
<gene>
    <name evidence="2" type="ORF">TCNE_LOCUS10426</name>
</gene>
<protein>
    <submittedName>
        <fullName evidence="2 4">Uncharacterized protein</fullName>
    </submittedName>
</protein>
<reference evidence="4" key="1">
    <citation type="submission" date="2016-06" db="UniProtKB">
        <authorList>
            <consortium name="WormBaseParasite"/>
        </authorList>
    </citation>
    <scope>IDENTIFICATION</scope>
</reference>
<dbReference type="Proteomes" id="UP000050794">
    <property type="component" value="Unassembled WGS sequence"/>
</dbReference>
<feature type="region of interest" description="Disordered" evidence="1">
    <location>
        <begin position="1"/>
        <end position="22"/>
    </location>
</feature>
<proteinExistence type="predicted"/>
<dbReference type="AlphaFoldDB" id="A0A183UPK6"/>
<evidence type="ECO:0000256" key="1">
    <source>
        <dbReference type="SAM" id="MobiDB-lite"/>
    </source>
</evidence>
<evidence type="ECO:0000313" key="3">
    <source>
        <dbReference type="Proteomes" id="UP000050794"/>
    </source>
</evidence>
<name>A0A183UPK6_TOXCA</name>
<evidence type="ECO:0000313" key="4">
    <source>
        <dbReference type="WBParaSite" id="TCNE_0001042601-mRNA-1"/>
    </source>
</evidence>
<dbReference type="WBParaSite" id="TCNE_0001042601-mRNA-1">
    <property type="protein sequence ID" value="TCNE_0001042601-mRNA-1"/>
    <property type="gene ID" value="TCNE_0001042601"/>
</dbReference>
<organism evidence="3 4">
    <name type="scientific">Toxocara canis</name>
    <name type="common">Canine roundworm</name>
    <dbReference type="NCBI Taxonomy" id="6265"/>
    <lineage>
        <taxon>Eukaryota</taxon>
        <taxon>Metazoa</taxon>
        <taxon>Ecdysozoa</taxon>
        <taxon>Nematoda</taxon>
        <taxon>Chromadorea</taxon>
        <taxon>Rhabditida</taxon>
        <taxon>Spirurina</taxon>
        <taxon>Ascaridomorpha</taxon>
        <taxon>Ascaridoidea</taxon>
        <taxon>Toxocaridae</taxon>
        <taxon>Toxocara</taxon>
    </lineage>
</organism>
<evidence type="ECO:0000313" key="2">
    <source>
        <dbReference type="EMBL" id="VDM41747.1"/>
    </source>
</evidence>
<dbReference type="EMBL" id="UYWY01020495">
    <property type="protein sequence ID" value="VDM41747.1"/>
    <property type="molecule type" value="Genomic_DNA"/>
</dbReference>
<reference evidence="2 3" key="2">
    <citation type="submission" date="2018-11" db="EMBL/GenBank/DDBJ databases">
        <authorList>
            <consortium name="Pathogen Informatics"/>
        </authorList>
    </citation>
    <scope>NUCLEOTIDE SEQUENCE [LARGE SCALE GENOMIC DNA]</scope>
</reference>